<sequence length="338" mass="36690">MKLSVAPVFPVWLIIVLAAVAVALRIAAFLAVRRRHARRPPGRTLLRLGTGILAVLCLAAAALRIGDESRVPRPPRLTAAAEETNINVFLLIDRSVGMTTPDFGGDQERMAGVRQDLQTVLTTYPDARYAVMSYADTARSEWPLSPDTWSLRPFLANYSTYGYTPVRAPKATMVSAPDDLLREQLTRASDAYPGSANLVFIFGSGSDPGDWAYDIPQGQVSGGAVFGYGTKAGARVFWMPEGGDAEFVTIGLNEPALRTAADSLGISYQTRRSGPLEPALLPTAVPQAAPVAPVVPDVPHPNRTEFYWIFAAVAALLFGVELYGLGSHWLRRRRGERR</sequence>
<keyword evidence="2" id="KW-1185">Reference proteome</keyword>
<gene>
    <name evidence="1" type="ORF">MDUV_16210</name>
</gene>
<reference evidence="1 2" key="1">
    <citation type="journal article" date="2019" name="Emerg. Microbes Infect.">
        <title>Comprehensive subspecies identification of 175 nontuberculous mycobacteria species based on 7547 genomic profiles.</title>
        <authorList>
            <person name="Matsumoto Y."/>
            <person name="Kinjo T."/>
            <person name="Motooka D."/>
            <person name="Nabeya D."/>
            <person name="Jung N."/>
            <person name="Uechi K."/>
            <person name="Horii T."/>
            <person name="Iida T."/>
            <person name="Fujita J."/>
            <person name="Nakamura S."/>
        </authorList>
    </citation>
    <scope>NUCLEOTIDE SEQUENCE [LARGE SCALE GENOMIC DNA]</scope>
    <source>
        <strain evidence="1 2">JCM 6396</strain>
    </source>
</reference>
<dbReference type="InterPro" id="IPR036465">
    <property type="entry name" value="vWFA_dom_sf"/>
</dbReference>
<dbReference type="SUPFAM" id="SSF53300">
    <property type="entry name" value="vWA-like"/>
    <property type="match status" value="1"/>
</dbReference>
<name>A0A7I7JZU7_9MYCO</name>
<dbReference type="Proteomes" id="UP000467006">
    <property type="component" value="Chromosome"/>
</dbReference>
<dbReference type="OrthoDB" id="9814325at2"/>
<dbReference type="RefSeq" id="WP_098001242.1">
    <property type="nucleotide sequence ID" value="NZ_AP022563.1"/>
</dbReference>
<dbReference type="EMBL" id="AP022563">
    <property type="protein sequence ID" value="BBX16761.1"/>
    <property type="molecule type" value="Genomic_DNA"/>
</dbReference>
<evidence type="ECO:0000313" key="2">
    <source>
        <dbReference type="Proteomes" id="UP000467006"/>
    </source>
</evidence>
<evidence type="ECO:0000313" key="1">
    <source>
        <dbReference type="EMBL" id="BBX16761.1"/>
    </source>
</evidence>
<dbReference type="KEGG" id="mdu:MDUV_16210"/>
<accession>A0A7I7JZU7</accession>
<protein>
    <submittedName>
        <fullName evidence="1">Uncharacterized protein</fullName>
    </submittedName>
</protein>
<dbReference type="AlphaFoldDB" id="A0A7I7JZU7"/>
<dbReference type="Gene3D" id="3.40.50.410">
    <property type="entry name" value="von Willebrand factor, type A domain"/>
    <property type="match status" value="1"/>
</dbReference>
<proteinExistence type="predicted"/>
<organism evidence="1 2">
    <name type="scientific">Mycolicibacterium duvalii</name>
    <dbReference type="NCBI Taxonomy" id="39688"/>
    <lineage>
        <taxon>Bacteria</taxon>
        <taxon>Bacillati</taxon>
        <taxon>Actinomycetota</taxon>
        <taxon>Actinomycetes</taxon>
        <taxon>Mycobacteriales</taxon>
        <taxon>Mycobacteriaceae</taxon>
        <taxon>Mycolicibacterium</taxon>
    </lineage>
</organism>